<evidence type="ECO:0000313" key="2">
    <source>
        <dbReference type="EMBL" id="RYR17524.1"/>
    </source>
</evidence>
<accession>A0A444ZTY6</accession>
<gene>
    <name evidence="2" type="ORF">Ahy_B03g062237</name>
</gene>
<protein>
    <submittedName>
        <fullName evidence="2">Uncharacterized protein</fullName>
    </submittedName>
</protein>
<reference evidence="2 3" key="1">
    <citation type="submission" date="2019-01" db="EMBL/GenBank/DDBJ databases">
        <title>Sequencing of cultivated peanut Arachis hypogaea provides insights into genome evolution and oil improvement.</title>
        <authorList>
            <person name="Chen X."/>
        </authorList>
    </citation>
    <scope>NUCLEOTIDE SEQUENCE [LARGE SCALE GENOMIC DNA]</scope>
    <source>
        <strain evidence="3">cv. Fuhuasheng</strain>
        <tissue evidence="2">Leaves</tissue>
    </source>
</reference>
<dbReference type="EMBL" id="SDMP01000013">
    <property type="protein sequence ID" value="RYR17524.1"/>
    <property type="molecule type" value="Genomic_DNA"/>
</dbReference>
<dbReference type="Proteomes" id="UP000289738">
    <property type="component" value="Chromosome B03"/>
</dbReference>
<dbReference type="AlphaFoldDB" id="A0A444ZTY6"/>
<proteinExistence type="predicted"/>
<sequence>MANQIVVTSTRKKGLYVFKGFSALCGDLMEPSENLVASELAILLKKKSLFINPKLLKKEMASHSGPQGYDPTLDDSKSKTKSVKRNERKKEKYLIECIVETSIGLYLITASKQKV</sequence>
<feature type="compositionally biased region" description="Basic and acidic residues" evidence="1">
    <location>
        <begin position="74"/>
        <end position="87"/>
    </location>
</feature>
<evidence type="ECO:0000256" key="1">
    <source>
        <dbReference type="SAM" id="MobiDB-lite"/>
    </source>
</evidence>
<name>A0A444ZTY6_ARAHY</name>
<feature type="region of interest" description="Disordered" evidence="1">
    <location>
        <begin position="60"/>
        <end position="87"/>
    </location>
</feature>
<evidence type="ECO:0000313" key="3">
    <source>
        <dbReference type="Proteomes" id="UP000289738"/>
    </source>
</evidence>
<organism evidence="2 3">
    <name type="scientific">Arachis hypogaea</name>
    <name type="common">Peanut</name>
    <dbReference type="NCBI Taxonomy" id="3818"/>
    <lineage>
        <taxon>Eukaryota</taxon>
        <taxon>Viridiplantae</taxon>
        <taxon>Streptophyta</taxon>
        <taxon>Embryophyta</taxon>
        <taxon>Tracheophyta</taxon>
        <taxon>Spermatophyta</taxon>
        <taxon>Magnoliopsida</taxon>
        <taxon>eudicotyledons</taxon>
        <taxon>Gunneridae</taxon>
        <taxon>Pentapetalae</taxon>
        <taxon>rosids</taxon>
        <taxon>fabids</taxon>
        <taxon>Fabales</taxon>
        <taxon>Fabaceae</taxon>
        <taxon>Papilionoideae</taxon>
        <taxon>50 kb inversion clade</taxon>
        <taxon>dalbergioids sensu lato</taxon>
        <taxon>Dalbergieae</taxon>
        <taxon>Pterocarpus clade</taxon>
        <taxon>Arachis</taxon>
    </lineage>
</organism>
<comment type="caution">
    <text evidence="2">The sequence shown here is derived from an EMBL/GenBank/DDBJ whole genome shotgun (WGS) entry which is preliminary data.</text>
</comment>
<keyword evidence="3" id="KW-1185">Reference proteome</keyword>